<feature type="domain" description="Peptidase M28" evidence="7">
    <location>
        <begin position="296"/>
        <end position="511"/>
    </location>
</feature>
<evidence type="ECO:0000313" key="8">
    <source>
        <dbReference type="EMBL" id="QDV05546.1"/>
    </source>
</evidence>
<protein>
    <submittedName>
        <fullName evidence="8">Bacterial leucyl aminopeptidase</fullName>
        <ecNumber evidence="8">3.4.11.10</ecNumber>
    </submittedName>
</protein>
<dbReference type="EC" id="3.4.11.10" evidence="8"/>
<evidence type="ECO:0000313" key="9">
    <source>
        <dbReference type="Proteomes" id="UP000320390"/>
    </source>
</evidence>
<keyword evidence="1 8" id="KW-0031">Aminopeptidase</keyword>
<organism evidence="8 9">
    <name type="scientific">Saltatorellus ferox</name>
    <dbReference type="NCBI Taxonomy" id="2528018"/>
    <lineage>
        <taxon>Bacteria</taxon>
        <taxon>Pseudomonadati</taxon>
        <taxon>Planctomycetota</taxon>
        <taxon>Planctomycetia</taxon>
        <taxon>Planctomycetia incertae sedis</taxon>
        <taxon>Saltatorellus</taxon>
    </lineage>
</organism>
<dbReference type="Proteomes" id="UP000320390">
    <property type="component" value="Chromosome"/>
</dbReference>
<accession>A0A518EN78</accession>
<dbReference type="InterPro" id="IPR046450">
    <property type="entry name" value="PA_dom_sf"/>
</dbReference>
<dbReference type="Gene3D" id="3.50.30.30">
    <property type="match status" value="1"/>
</dbReference>
<dbReference type="GO" id="GO:0006508">
    <property type="term" value="P:proteolysis"/>
    <property type="evidence" value="ECO:0007669"/>
    <property type="project" value="UniProtKB-KW"/>
</dbReference>
<keyword evidence="4" id="KW-0732">Signal</keyword>
<evidence type="ECO:0000256" key="6">
    <source>
        <dbReference type="ARBA" id="ARBA00022833"/>
    </source>
</evidence>
<evidence type="ECO:0000256" key="3">
    <source>
        <dbReference type="ARBA" id="ARBA00022723"/>
    </source>
</evidence>
<dbReference type="EMBL" id="CP036434">
    <property type="protein sequence ID" value="QDV05546.1"/>
    <property type="molecule type" value="Genomic_DNA"/>
</dbReference>
<proteinExistence type="predicted"/>
<keyword evidence="2" id="KW-0645">Protease</keyword>
<dbReference type="GO" id="GO:0004177">
    <property type="term" value="F:aminopeptidase activity"/>
    <property type="evidence" value="ECO:0007669"/>
    <property type="project" value="UniProtKB-KW"/>
</dbReference>
<dbReference type="AlphaFoldDB" id="A0A518EN78"/>
<dbReference type="SUPFAM" id="SSF53187">
    <property type="entry name" value="Zn-dependent exopeptidases"/>
    <property type="match status" value="1"/>
</dbReference>
<dbReference type="RefSeq" id="WP_145194941.1">
    <property type="nucleotide sequence ID" value="NZ_CP036434.1"/>
</dbReference>
<sequence length="547" mass="59003">MLLSLPLLVAATVLPLQEAAGTSPEIRAEDIARRIQTLSSDAFGGRGPGSQGETTTIDYLIEQFQAMGLEPGGEGGGWTQPVPMVELTPEASPKSRFVGPGGEATELMHGRDVVLWSEQLGGEISVADSEVIFAGYGIVAPEFEWNDYAGLDVKGKTVLVMVNDPGFATQDPALFRGNAMTYYGRWTYKFEEAERQGAAACLIIHDEAAAGYGWTVVDQSWSRPQLQLGGDVKERSLRVDGWISGDAATSLVAAAGQDLAALAAAASTREAKSGPLPGVTFFTSFGNRMQRVTSANVVAQRKGRTKPDEYVLVCAHWDHLGTREGSEDEDNIYNGAVDNASGSASLLELAEAIAAQETAPARSILFLVTTAEEKGLLGSKYYAENPIVPLAKTVCGLNIDVANTLGPMKDIVVVGYGASELDQDLAAMALAQGRTIVPEASPEKGYYFRSDHFSLAKVGVPMMYMGEGTVSVEHGEEWVTRKKAEFTRRHYHKLSDEYDPSWDLGGAVEDVQLFHGLVNLWANEPRGREWSADSEFRAAREKSLRGR</sequence>
<evidence type="ECO:0000256" key="1">
    <source>
        <dbReference type="ARBA" id="ARBA00022438"/>
    </source>
</evidence>
<gene>
    <name evidence="8" type="ORF">Poly30_10440</name>
</gene>
<dbReference type="OrthoDB" id="9762302at2"/>
<dbReference type="SUPFAM" id="SSF52025">
    <property type="entry name" value="PA domain"/>
    <property type="match status" value="1"/>
</dbReference>
<dbReference type="Gene3D" id="3.40.630.10">
    <property type="entry name" value="Zn peptidases"/>
    <property type="match status" value="2"/>
</dbReference>
<dbReference type="PANTHER" id="PTHR12147">
    <property type="entry name" value="METALLOPEPTIDASE M28 FAMILY MEMBER"/>
    <property type="match status" value="1"/>
</dbReference>
<keyword evidence="6" id="KW-0862">Zinc</keyword>
<dbReference type="GO" id="GO:0046872">
    <property type="term" value="F:metal ion binding"/>
    <property type="evidence" value="ECO:0007669"/>
    <property type="project" value="UniProtKB-KW"/>
</dbReference>
<keyword evidence="9" id="KW-1185">Reference proteome</keyword>
<name>A0A518EN78_9BACT</name>
<dbReference type="PANTHER" id="PTHR12147:SF56">
    <property type="entry name" value="AMINOPEPTIDASE YDR415C-RELATED"/>
    <property type="match status" value="1"/>
</dbReference>
<dbReference type="Pfam" id="PF04389">
    <property type="entry name" value="Peptidase_M28"/>
    <property type="match status" value="1"/>
</dbReference>
<evidence type="ECO:0000256" key="2">
    <source>
        <dbReference type="ARBA" id="ARBA00022670"/>
    </source>
</evidence>
<evidence type="ECO:0000259" key="7">
    <source>
        <dbReference type="Pfam" id="PF04389"/>
    </source>
</evidence>
<reference evidence="8 9" key="1">
    <citation type="submission" date="2019-02" db="EMBL/GenBank/DDBJ databases">
        <title>Deep-cultivation of Planctomycetes and their phenomic and genomic characterization uncovers novel biology.</title>
        <authorList>
            <person name="Wiegand S."/>
            <person name="Jogler M."/>
            <person name="Boedeker C."/>
            <person name="Pinto D."/>
            <person name="Vollmers J."/>
            <person name="Rivas-Marin E."/>
            <person name="Kohn T."/>
            <person name="Peeters S.H."/>
            <person name="Heuer A."/>
            <person name="Rast P."/>
            <person name="Oberbeckmann S."/>
            <person name="Bunk B."/>
            <person name="Jeske O."/>
            <person name="Meyerdierks A."/>
            <person name="Storesund J.E."/>
            <person name="Kallscheuer N."/>
            <person name="Luecker S."/>
            <person name="Lage O.M."/>
            <person name="Pohl T."/>
            <person name="Merkel B.J."/>
            <person name="Hornburger P."/>
            <person name="Mueller R.-W."/>
            <person name="Bruemmer F."/>
            <person name="Labrenz M."/>
            <person name="Spormann A.M."/>
            <person name="Op den Camp H."/>
            <person name="Overmann J."/>
            <person name="Amann R."/>
            <person name="Jetten M.S.M."/>
            <person name="Mascher T."/>
            <person name="Medema M.H."/>
            <person name="Devos D.P."/>
            <person name="Kaster A.-K."/>
            <person name="Ovreas L."/>
            <person name="Rohde M."/>
            <person name="Galperin M.Y."/>
            <person name="Jogler C."/>
        </authorList>
    </citation>
    <scope>NUCLEOTIDE SEQUENCE [LARGE SCALE GENOMIC DNA]</scope>
    <source>
        <strain evidence="8 9">Poly30</strain>
    </source>
</reference>
<keyword evidence="3" id="KW-0479">Metal-binding</keyword>
<evidence type="ECO:0000256" key="4">
    <source>
        <dbReference type="ARBA" id="ARBA00022729"/>
    </source>
</evidence>
<dbReference type="InterPro" id="IPR007484">
    <property type="entry name" value="Peptidase_M28"/>
</dbReference>
<evidence type="ECO:0000256" key="5">
    <source>
        <dbReference type="ARBA" id="ARBA00022801"/>
    </source>
</evidence>
<keyword evidence="5 8" id="KW-0378">Hydrolase</keyword>
<dbReference type="GO" id="GO:0008235">
    <property type="term" value="F:metalloexopeptidase activity"/>
    <property type="evidence" value="ECO:0007669"/>
    <property type="project" value="InterPro"/>
</dbReference>
<dbReference type="InterPro" id="IPR045175">
    <property type="entry name" value="M28_fam"/>
</dbReference>